<gene>
    <name evidence="1" type="ORF">OCTVUL_1B019625</name>
</gene>
<reference evidence="1" key="1">
    <citation type="submission" date="2023-08" db="EMBL/GenBank/DDBJ databases">
        <authorList>
            <person name="Alioto T."/>
            <person name="Alioto T."/>
            <person name="Gomez Garrido J."/>
        </authorList>
    </citation>
    <scope>NUCLEOTIDE SEQUENCE</scope>
</reference>
<evidence type="ECO:0000313" key="1">
    <source>
        <dbReference type="EMBL" id="CAI9735119.1"/>
    </source>
</evidence>
<dbReference type="AlphaFoldDB" id="A0AA36BJB5"/>
<dbReference type="EMBL" id="OX597830">
    <property type="protein sequence ID" value="CAI9735119.1"/>
    <property type="molecule type" value="Genomic_DNA"/>
</dbReference>
<accession>A0AA36BJB5</accession>
<sequence length="73" mass="8654">MNISFRYYKHNPEMTSTDKCPLRNAAMLEHHIVRKEIIEREKKLSHVASDDMTSLISLKQLSLHKYPRNFTLP</sequence>
<name>A0AA36BJB5_OCTVU</name>
<proteinExistence type="predicted"/>
<protein>
    <submittedName>
        <fullName evidence="1">Uncharacterized protein</fullName>
    </submittedName>
</protein>
<evidence type="ECO:0000313" key="2">
    <source>
        <dbReference type="Proteomes" id="UP001162480"/>
    </source>
</evidence>
<keyword evidence="2" id="KW-1185">Reference proteome</keyword>
<dbReference type="Proteomes" id="UP001162480">
    <property type="component" value="Chromosome 17"/>
</dbReference>
<organism evidence="1 2">
    <name type="scientific">Octopus vulgaris</name>
    <name type="common">Common octopus</name>
    <dbReference type="NCBI Taxonomy" id="6645"/>
    <lineage>
        <taxon>Eukaryota</taxon>
        <taxon>Metazoa</taxon>
        <taxon>Spiralia</taxon>
        <taxon>Lophotrochozoa</taxon>
        <taxon>Mollusca</taxon>
        <taxon>Cephalopoda</taxon>
        <taxon>Coleoidea</taxon>
        <taxon>Octopodiformes</taxon>
        <taxon>Octopoda</taxon>
        <taxon>Incirrata</taxon>
        <taxon>Octopodidae</taxon>
        <taxon>Octopus</taxon>
    </lineage>
</organism>